<evidence type="ECO:0000256" key="5">
    <source>
        <dbReference type="ARBA" id="ARBA00023054"/>
    </source>
</evidence>
<dbReference type="GO" id="GO:0051301">
    <property type="term" value="P:cell division"/>
    <property type="evidence" value="ECO:0007669"/>
    <property type="project" value="UniProtKB-UniRule"/>
</dbReference>
<feature type="coiled-coil region" evidence="9">
    <location>
        <begin position="201"/>
        <end position="346"/>
    </location>
</feature>
<feature type="region of interest" description="Disordered" evidence="10">
    <location>
        <begin position="1"/>
        <end position="54"/>
    </location>
</feature>
<comment type="subcellular location">
    <subcellularLocation>
        <location evidence="8">Chromosome</location>
        <location evidence="8">Centromere</location>
        <location evidence="8">Kinetochore</location>
    </subcellularLocation>
    <subcellularLocation>
        <location evidence="8">Nucleus</location>
    </subcellularLocation>
</comment>
<keyword evidence="3 8" id="KW-0132">Cell division</keyword>
<dbReference type="EMBL" id="JAAIUW010000013">
    <property type="protein sequence ID" value="KAF7803656.1"/>
    <property type="molecule type" value="Genomic_DNA"/>
</dbReference>
<dbReference type="Gene3D" id="6.10.250.1950">
    <property type="match status" value="1"/>
</dbReference>
<name>A0A834SHH3_9FABA</name>
<dbReference type="Gene3D" id="1.10.418.30">
    <property type="entry name" value="Ncd80 complex, Ncd80 subunit"/>
    <property type="match status" value="1"/>
</dbReference>
<dbReference type="PANTHER" id="PTHR46681">
    <property type="entry name" value="KINETOCHORE PROTEIN NDC80 HOMOLOG"/>
    <property type="match status" value="1"/>
</dbReference>
<evidence type="ECO:0000256" key="2">
    <source>
        <dbReference type="ARBA" id="ARBA00022454"/>
    </source>
</evidence>
<keyword evidence="7 8" id="KW-0137">Centromere</keyword>
<keyword evidence="8" id="KW-0539">Nucleus</keyword>
<feature type="compositionally biased region" description="Low complexity" evidence="10">
    <location>
        <begin position="37"/>
        <end position="47"/>
    </location>
</feature>
<evidence type="ECO:0000256" key="7">
    <source>
        <dbReference type="ARBA" id="ARBA00023328"/>
    </source>
</evidence>
<dbReference type="GO" id="GO:0005634">
    <property type="term" value="C:nucleus"/>
    <property type="evidence" value="ECO:0007669"/>
    <property type="project" value="UniProtKB-SubCell"/>
</dbReference>
<dbReference type="InterPro" id="IPR038273">
    <property type="entry name" value="Ndc80_sf"/>
</dbReference>
<feature type="coiled-coil region" evidence="9">
    <location>
        <begin position="440"/>
        <end position="467"/>
    </location>
</feature>
<keyword evidence="5 9" id="KW-0175">Coiled coil</keyword>
<gene>
    <name evidence="12" type="ORF">G2W53_042767</name>
</gene>
<evidence type="ECO:0000256" key="9">
    <source>
        <dbReference type="SAM" id="Coils"/>
    </source>
</evidence>
<evidence type="ECO:0000256" key="4">
    <source>
        <dbReference type="ARBA" id="ARBA00022776"/>
    </source>
</evidence>
<keyword evidence="8" id="KW-0995">Kinetochore</keyword>
<dbReference type="Pfam" id="PF03801">
    <property type="entry name" value="Ndc80_HEC"/>
    <property type="match status" value="1"/>
</dbReference>
<evidence type="ECO:0000256" key="8">
    <source>
        <dbReference type="RuleBase" id="RU368072"/>
    </source>
</evidence>
<evidence type="ECO:0000256" key="3">
    <source>
        <dbReference type="ARBA" id="ARBA00022618"/>
    </source>
</evidence>
<proteinExistence type="inferred from homology"/>
<feature type="coiled-coil region" evidence="9">
    <location>
        <begin position="501"/>
        <end position="528"/>
    </location>
</feature>
<dbReference type="GO" id="GO:0031262">
    <property type="term" value="C:Ndc80 complex"/>
    <property type="evidence" value="ECO:0007669"/>
    <property type="project" value="UniProtKB-UniRule"/>
</dbReference>
<dbReference type="PANTHER" id="PTHR46681:SF1">
    <property type="entry name" value="KINETOCHORE PROTEIN NDC80 HOMOLOG"/>
    <property type="match status" value="1"/>
</dbReference>
<dbReference type="InterPro" id="IPR055260">
    <property type="entry name" value="Ndc80_CH"/>
</dbReference>
<comment type="function">
    <text evidence="8">Acts as a component of the essential kinetochore-associated NDC80 complex, which is required for chromosome segregation and spindle checkpoint activity.</text>
</comment>
<evidence type="ECO:0000313" key="13">
    <source>
        <dbReference type="Proteomes" id="UP000634136"/>
    </source>
</evidence>
<accession>A0A834SHH3</accession>
<evidence type="ECO:0000256" key="6">
    <source>
        <dbReference type="ARBA" id="ARBA00023306"/>
    </source>
</evidence>
<dbReference type="GO" id="GO:0051315">
    <property type="term" value="P:attachment of mitotic spindle microtubules to kinetochore"/>
    <property type="evidence" value="ECO:0007669"/>
    <property type="project" value="UniProtKB-UniRule"/>
</dbReference>
<sequence length="581" mass="66106">MRPASRRQPKESFIPPPPPTPLSHLQFPGSSARDSDASFASSRPSSAGLGGRPITTTSDLYKERAVQLSAVSTINAYLSSLSFPISFKPTCPSAKDILETLKFLMSRLDFPTSKLADELPVLLKFLNYPYKFNKSILKSPAAPHQWPSILALIHWLVQIAKYKDHHSSSLSSSSFVDNNVLLSYTLNSYLHFIAGDDDAVVEMDRECQEKLEREKRNTEEKVKAAEENVAKLEAELEGLKSMPSQKEVLEKEKSMLEEDVNKFHKMIEEFTVRMKEVEKVLSEKEKQLEAKVEENKKINEENEELKKRVELQTFNARDVERMKRELQAVERDIGEAELARNAWEEKSWDIDTTLQHKFKDLEAQALDSNHAIRRLKIDNDFQYQLNAKGSTPAEIIGVNYKSTLKPALNSLADDLKKSSMEKLEKVISLQETFSANAARIEGKRNHVAALQSRIDEMEVQLNMVKKETQDFKYRCEAEAKKLLEDVQLEAHDLEVVEREASEVLKASKLKLQEAVKQSEEEIQKRASELFMLVDSISKYKEHTESKILEMRSDLSETAVAVSNAYVGSFPAQFANVIHAKR</sequence>
<keyword evidence="13" id="KW-1185">Reference proteome</keyword>
<organism evidence="12 13">
    <name type="scientific">Senna tora</name>
    <dbReference type="NCBI Taxonomy" id="362788"/>
    <lineage>
        <taxon>Eukaryota</taxon>
        <taxon>Viridiplantae</taxon>
        <taxon>Streptophyta</taxon>
        <taxon>Embryophyta</taxon>
        <taxon>Tracheophyta</taxon>
        <taxon>Spermatophyta</taxon>
        <taxon>Magnoliopsida</taxon>
        <taxon>eudicotyledons</taxon>
        <taxon>Gunneridae</taxon>
        <taxon>Pentapetalae</taxon>
        <taxon>rosids</taxon>
        <taxon>fabids</taxon>
        <taxon>Fabales</taxon>
        <taxon>Fabaceae</taxon>
        <taxon>Caesalpinioideae</taxon>
        <taxon>Cassia clade</taxon>
        <taxon>Senna</taxon>
    </lineage>
</organism>
<feature type="domain" description="Kinetochore protein Ndc80 CH" evidence="11">
    <location>
        <begin position="61"/>
        <end position="164"/>
    </location>
</feature>
<comment type="similarity">
    <text evidence="1 8">Belongs to the NDC80/HEC1 family.</text>
</comment>
<keyword evidence="4 8" id="KW-0498">Mitosis</keyword>
<evidence type="ECO:0000256" key="1">
    <source>
        <dbReference type="ARBA" id="ARBA00007050"/>
    </source>
</evidence>
<keyword evidence="2 8" id="KW-0158">Chromosome</keyword>
<dbReference type="InterPro" id="IPR055307">
    <property type="entry name" value="NDC80_plants"/>
</dbReference>
<reference evidence="12" key="1">
    <citation type="submission" date="2020-09" db="EMBL/GenBank/DDBJ databases">
        <title>Genome-Enabled Discovery of Anthraquinone Biosynthesis in Senna tora.</title>
        <authorList>
            <person name="Kang S.-H."/>
            <person name="Pandey R.P."/>
            <person name="Lee C.-M."/>
            <person name="Sim J.-S."/>
            <person name="Jeong J.-T."/>
            <person name="Choi B.-S."/>
            <person name="Jung M."/>
            <person name="Ginzburg D."/>
            <person name="Zhao K."/>
            <person name="Won S.Y."/>
            <person name="Oh T.-J."/>
            <person name="Yu Y."/>
            <person name="Kim N.-H."/>
            <person name="Lee O.R."/>
            <person name="Lee T.-H."/>
            <person name="Bashyal P."/>
            <person name="Kim T.-S."/>
            <person name="Lee W.-H."/>
            <person name="Kawkins C."/>
            <person name="Kim C.-K."/>
            <person name="Kim J.S."/>
            <person name="Ahn B.O."/>
            <person name="Rhee S.Y."/>
            <person name="Sohng J.K."/>
        </authorList>
    </citation>
    <scope>NUCLEOTIDE SEQUENCE</scope>
    <source>
        <tissue evidence="12">Leaf</tissue>
    </source>
</reference>
<dbReference type="OrthoDB" id="7459479at2759"/>
<evidence type="ECO:0000313" key="12">
    <source>
        <dbReference type="EMBL" id="KAF7803656.1"/>
    </source>
</evidence>
<comment type="caution">
    <text evidence="12">The sequence shown here is derived from an EMBL/GenBank/DDBJ whole genome shotgun (WGS) entry which is preliminary data.</text>
</comment>
<protein>
    <recommendedName>
        <fullName evidence="8">Kinetochore protein NDC80</fullName>
    </recommendedName>
</protein>
<comment type="subunit">
    <text evidence="8">Component of the NDC80 complex.</text>
</comment>
<dbReference type="Proteomes" id="UP000634136">
    <property type="component" value="Unassembled WGS sequence"/>
</dbReference>
<evidence type="ECO:0000259" key="11">
    <source>
        <dbReference type="Pfam" id="PF03801"/>
    </source>
</evidence>
<keyword evidence="6 8" id="KW-0131">Cell cycle</keyword>
<dbReference type="AlphaFoldDB" id="A0A834SHH3"/>
<evidence type="ECO:0000256" key="10">
    <source>
        <dbReference type="SAM" id="MobiDB-lite"/>
    </source>
</evidence>